<gene>
    <name evidence="3" type="ORF">EIK76_08505</name>
</gene>
<dbReference type="PANTHER" id="PTHR43639:SF1">
    <property type="entry name" value="SHORT-CHAIN DEHYDROGENASE_REDUCTASE FAMILY PROTEIN"/>
    <property type="match status" value="1"/>
</dbReference>
<evidence type="ECO:0000313" key="3">
    <source>
        <dbReference type="EMBL" id="RRJ20933.1"/>
    </source>
</evidence>
<name>A0A3P3QKP3_9GAMM</name>
<comment type="caution">
    <text evidence="3">The sequence shown here is derived from an EMBL/GenBank/DDBJ whole genome shotgun (WGS) entry which is preliminary data.</text>
</comment>
<dbReference type="PROSITE" id="PS00061">
    <property type="entry name" value="ADH_SHORT"/>
    <property type="match status" value="1"/>
</dbReference>
<dbReference type="AlphaFoldDB" id="A0A3P3QKP3"/>
<evidence type="ECO:0000256" key="1">
    <source>
        <dbReference type="ARBA" id="ARBA00006484"/>
    </source>
</evidence>
<evidence type="ECO:0000313" key="4">
    <source>
        <dbReference type="Proteomes" id="UP000276260"/>
    </source>
</evidence>
<dbReference type="InterPro" id="IPR002347">
    <property type="entry name" value="SDR_fam"/>
</dbReference>
<accession>A0A3P3QKP3</accession>
<dbReference type="OrthoDB" id="9793499at2"/>
<proteinExistence type="inferred from homology"/>
<keyword evidence="2" id="KW-0560">Oxidoreductase</keyword>
<dbReference type="GO" id="GO:0016491">
    <property type="term" value="F:oxidoreductase activity"/>
    <property type="evidence" value="ECO:0007669"/>
    <property type="project" value="UniProtKB-KW"/>
</dbReference>
<dbReference type="Gene3D" id="3.40.50.720">
    <property type="entry name" value="NAD(P)-binding Rossmann-like Domain"/>
    <property type="match status" value="1"/>
</dbReference>
<comment type="similarity">
    <text evidence="1">Belongs to the short-chain dehydrogenases/reductases (SDR) family.</text>
</comment>
<dbReference type="PRINTS" id="PR00081">
    <property type="entry name" value="GDHRDH"/>
</dbReference>
<dbReference type="Proteomes" id="UP000276260">
    <property type="component" value="Unassembled WGS sequence"/>
</dbReference>
<protein>
    <submittedName>
        <fullName evidence="3">SDR family NAD(P)-dependent oxidoreductase</fullName>
    </submittedName>
</protein>
<keyword evidence="4" id="KW-1185">Reference proteome</keyword>
<sequence length="235" mass="25798">MGFEMKTAVITGTSRRLGAYLAEKLSAEGYRVFGFTRQINPEQQCLTQLVVDYQSTDSILSAVEQLKQQCSGIDLLIHNASLFEKDALHTEDTVAFYQALFAVHMQLPALLNQQLAPLLANTAGGALIIHVTDIYSENPNPAFSLYCSTKAGLENLMKSAAKAYAPQIRVNSIQPGPIMFLPEHSKAEKQQVMQQTLIAEEAGFEPIYQGVRFLVDNKFVTGLSLKIDGGRSLGK</sequence>
<reference evidence="3 4" key="1">
    <citation type="submission" date="2018-11" db="EMBL/GenBank/DDBJ databases">
        <title>Draft genome analysis of Rheinheimera mesophila isolated from an industrial waste site.</title>
        <authorList>
            <person name="Yu Q."/>
            <person name="Qi Y."/>
            <person name="Zhang H."/>
            <person name="Lu Y."/>
            <person name="Pu J."/>
        </authorList>
    </citation>
    <scope>NUCLEOTIDE SEQUENCE [LARGE SCALE GENOMIC DNA]</scope>
    <source>
        <strain evidence="3 4">IITR13</strain>
    </source>
</reference>
<dbReference type="InterPro" id="IPR036291">
    <property type="entry name" value="NAD(P)-bd_dom_sf"/>
</dbReference>
<dbReference type="EMBL" id="RRCF01000002">
    <property type="protein sequence ID" value="RRJ20933.1"/>
    <property type="molecule type" value="Genomic_DNA"/>
</dbReference>
<dbReference type="Pfam" id="PF00106">
    <property type="entry name" value="adh_short"/>
    <property type="match status" value="1"/>
</dbReference>
<organism evidence="3 4">
    <name type="scientific">Rheinheimera mesophila</name>
    <dbReference type="NCBI Taxonomy" id="1547515"/>
    <lineage>
        <taxon>Bacteria</taxon>
        <taxon>Pseudomonadati</taxon>
        <taxon>Pseudomonadota</taxon>
        <taxon>Gammaproteobacteria</taxon>
        <taxon>Chromatiales</taxon>
        <taxon>Chromatiaceae</taxon>
        <taxon>Rheinheimera</taxon>
    </lineage>
</organism>
<dbReference type="InterPro" id="IPR020904">
    <property type="entry name" value="Sc_DH/Rdtase_CS"/>
</dbReference>
<dbReference type="SUPFAM" id="SSF51735">
    <property type="entry name" value="NAD(P)-binding Rossmann-fold domains"/>
    <property type="match status" value="1"/>
</dbReference>
<evidence type="ECO:0000256" key="2">
    <source>
        <dbReference type="ARBA" id="ARBA00023002"/>
    </source>
</evidence>
<dbReference type="PANTHER" id="PTHR43639">
    <property type="entry name" value="OXIDOREDUCTASE, SHORT-CHAIN DEHYDROGENASE/REDUCTASE FAMILY (AFU_ORTHOLOGUE AFUA_5G02870)"/>
    <property type="match status" value="1"/>
</dbReference>